<dbReference type="AlphaFoldDB" id="A0A2U8FDP8"/>
<dbReference type="Gene3D" id="3.40.50.300">
    <property type="entry name" value="P-loop containing nucleotide triphosphate hydrolases"/>
    <property type="match status" value="1"/>
</dbReference>
<dbReference type="InterPro" id="IPR027417">
    <property type="entry name" value="P-loop_NTPase"/>
</dbReference>
<dbReference type="KEGG" id="had:CDV25_04740"/>
<evidence type="ECO:0000313" key="6">
    <source>
        <dbReference type="EMBL" id="AWI34148.1"/>
    </source>
</evidence>
<keyword evidence="4" id="KW-0067">ATP-binding</keyword>
<evidence type="ECO:0000259" key="5">
    <source>
        <dbReference type="Pfam" id="PF13361"/>
    </source>
</evidence>
<dbReference type="SUPFAM" id="SSF52540">
    <property type="entry name" value="P-loop containing nucleoside triphosphate hydrolases"/>
    <property type="match status" value="1"/>
</dbReference>
<dbReference type="InterPro" id="IPR000212">
    <property type="entry name" value="DNA_helicase_UvrD/REP"/>
</dbReference>
<dbReference type="RefSeq" id="WP_108910987.1">
    <property type="nucleotide sequence ID" value="NZ_CP021886.1"/>
</dbReference>
<dbReference type="GO" id="GO:0031297">
    <property type="term" value="P:replication fork processing"/>
    <property type="evidence" value="ECO:0007669"/>
    <property type="project" value="TreeGrafter"/>
</dbReference>
<evidence type="ECO:0000256" key="3">
    <source>
        <dbReference type="ARBA" id="ARBA00022806"/>
    </source>
</evidence>
<dbReference type="PANTHER" id="PTHR11070:SF30">
    <property type="entry name" value="F-BOX DNA HELICASE 1"/>
    <property type="match status" value="1"/>
</dbReference>
<dbReference type="Pfam" id="PF13361">
    <property type="entry name" value="UvrD_C"/>
    <property type="match status" value="1"/>
</dbReference>
<protein>
    <recommendedName>
        <fullName evidence="5">UvrD-like helicase C-terminal domain-containing protein</fullName>
    </recommendedName>
</protein>
<dbReference type="GO" id="GO:0043138">
    <property type="term" value="F:3'-5' DNA helicase activity"/>
    <property type="evidence" value="ECO:0007669"/>
    <property type="project" value="TreeGrafter"/>
</dbReference>
<dbReference type="InterPro" id="IPR014017">
    <property type="entry name" value="DNA_helicase_UvrD-like_C"/>
</dbReference>
<proteinExistence type="predicted"/>
<gene>
    <name evidence="6" type="ORF">CDV25_04740</name>
</gene>
<evidence type="ECO:0000256" key="4">
    <source>
        <dbReference type="ARBA" id="ARBA00022840"/>
    </source>
</evidence>
<keyword evidence="3" id="KW-0347">Helicase</keyword>
<keyword evidence="1" id="KW-0547">Nucleotide-binding</keyword>
<reference evidence="6 7" key="1">
    <citation type="submission" date="2017-06" db="EMBL/GenBank/DDBJ databases">
        <title>Complete genome of Helicobacter apodemus.</title>
        <authorList>
            <person name="Cho S."/>
        </authorList>
    </citation>
    <scope>NUCLEOTIDE SEQUENCE [LARGE SCALE GENOMIC DNA]</scope>
    <source>
        <strain evidence="7">SNUVETPUB-15-01</strain>
    </source>
</reference>
<evidence type="ECO:0000256" key="2">
    <source>
        <dbReference type="ARBA" id="ARBA00022801"/>
    </source>
</evidence>
<dbReference type="PANTHER" id="PTHR11070">
    <property type="entry name" value="UVRD / RECB / PCRA DNA HELICASE FAMILY MEMBER"/>
    <property type="match status" value="1"/>
</dbReference>
<keyword evidence="2" id="KW-0378">Hydrolase</keyword>
<sequence>MNVNLNNQRDTNQRDFIHTRNQGNDKWNNLSFAQGLTGNTRNIFALLSEIQRYYVIESRIEELPKEYFTTSQILEYFRAGFKRGLLESFLFVIIVLFKKPDFIKNSFLKKFSDIDELLDYCDETQEIEWRGKLMIVFKYINLDIPKLIKELRDLSVPPKEADFILATGHKSKGLEWNCVEIMDDFIDLKEIASNKKETIVAKEELNLLYVAITRATQTLYLNEKYLLDLDFIKTMKKWVVFE</sequence>
<organism evidence="6 7">
    <name type="scientific">Helicobacter apodemus</name>
    <dbReference type="NCBI Taxonomy" id="135569"/>
    <lineage>
        <taxon>Bacteria</taxon>
        <taxon>Pseudomonadati</taxon>
        <taxon>Campylobacterota</taxon>
        <taxon>Epsilonproteobacteria</taxon>
        <taxon>Campylobacterales</taxon>
        <taxon>Helicobacteraceae</taxon>
        <taxon>Helicobacter</taxon>
    </lineage>
</organism>
<dbReference type="Proteomes" id="UP000244890">
    <property type="component" value="Chromosome"/>
</dbReference>
<dbReference type="GO" id="GO:0003677">
    <property type="term" value="F:DNA binding"/>
    <property type="evidence" value="ECO:0007669"/>
    <property type="project" value="InterPro"/>
</dbReference>
<name>A0A2U8FDP8_9HELI</name>
<feature type="domain" description="UvrD-like helicase C-terminal" evidence="5">
    <location>
        <begin position="85"/>
        <end position="221"/>
    </location>
</feature>
<dbReference type="GO" id="GO:0016787">
    <property type="term" value="F:hydrolase activity"/>
    <property type="evidence" value="ECO:0007669"/>
    <property type="project" value="UniProtKB-KW"/>
</dbReference>
<dbReference type="EMBL" id="CP021886">
    <property type="protein sequence ID" value="AWI34148.1"/>
    <property type="molecule type" value="Genomic_DNA"/>
</dbReference>
<dbReference type="GO" id="GO:0005524">
    <property type="term" value="F:ATP binding"/>
    <property type="evidence" value="ECO:0007669"/>
    <property type="project" value="UniProtKB-KW"/>
</dbReference>
<dbReference type="OrthoDB" id="5318045at2"/>
<dbReference type="GO" id="GO:0000724">
    <property type="term" value="P:double-strand break repair via homologous recombination"/>
    <property type="evidence" value="ECO:0007669"/>
    <property type="project" value="TreeGrafter"/>
</dbReference>
<evidence type="ECO:0000313" key="7">
    <source>
        <dbReference type="Proteomes" id="UP000244890"/>
    </source>
</evidence>
<evidence type="ECO:0000256" key="1">
    <source>
        <dbReference type="ARBA" id="ARBA00022741"/>
    </source>
</evidence>
<accession>A0A2U8FDP8</accession>